<keyword evidence="2" id="KW-1185">Reference proteome</keyword>
<name>A0AAP0P8C8_9MAGN</name>
<sequence>MKWGFRSNSYLESTLSIPSFFFFSILTFNDFSSSPSHCSRSHLFLSRYTRSLPSLLVFAQLSLSTSFFQFRVLSQSQRQMGNRVNREQ</sequence>
<evidence type="ECO:0000313" key="1">
    <source>
        <dbReference type="EMBL" id="KAK9134858.1"/>
    </source>
</evidence>
<accession>A0AAP0P8C8</accession>
<reference evidence="1 2" key="1">
    <citation type="submission" date="2024-01" db="EMBL/GenBank/DDBJ databases">
        <title>Genome assemblies of Stephania.</title>
        <authorList>
            <person name="Yang L."/>
        </authorList>
    </citation>
    <scope>NUCLEOTIDE SEQUENCE [LARGE SCALE GENOMIC DNA]</scope>
    <source>
        <strain evidence="1">YNDBR</strain>
        <tissue evidence="1">Leaf</tissue>
    </source>
</reference>
<evidence type="ECO:0000313" key="2">
    <source>
        <dbReference type="Proteomes" id="UP001420932"/>
    </source>
</evidence>
<dbReference type="EMBL" id="JBBNAF010000006">
    <property type="protein sequence ID" value="KAK9134858.1"/>
    <property type="molecule type" value="Genomic_DNA"/>
</dbReference>
<organism evidence="1 2">
    <name type="scientific">Stephania yunnanensis</name>
    <dbReference type="NCBI Taxonomy" id="152371"/>
    <lineage>
        <taxon>Eukaryota</taxon>
        <taxon>Viridiplantae</taxon>
        <taxon>Streptophyta</taxon>
        <taxon>Embryophyta</taxon>
        <taxon>Tracheophyta</taxon>
        <taxon>Spermatophyta</taxon>
        <taxon>Magnoliopsida</taxon>
        <taxon>Ranunculales</taxon>
        <taxon>Menispermaceae</taxon>
        <taxon>Menispermoideae</taxon>
        <taxon>Cissampelideae</taxon>
        <taxon>Stephania</taxon>
    </lineage>
</organism>
<dbReference type="Proteomes" id="UP001420932">
    <property type="component" value="Unassembled WGS sequence"/>
</dbReference>
<proteinExistence type="predicted"/>
<dbReference type="AlphaFoldDB" id="A0AAP0P8C8"/>
<protein>
    <submittedName>
        <fullName evidence="1">Uncharacterized protein</fullName>
    </submittedName>
</protein>
<gene>
    <name evidence="1" type="ORF">Syun_014188</name>
</gene>
<comment type="caution">
    <text evidence="1">The sequence shown here is derived from an EMBL/GenBank/DDBJ whole genome shotgun (WGS) entry which is preliminary data.</text>
</comment>